<feature type="compositionally biased region" description="Gly residues" evidence="6">
    <location>
        <begin position="515"/>
        <end position="538"/>
    </location>
</feature>
<feature type="transmembrane region" description="Helical" evidence="7">
    <location>
        <begin position="145"/>
        <end position="167"/>
    </location>
</feature>
<evidence type="ECO:0000313" key="10">
    <source>
        <dbReference type="Proteomes" id="UP000183015"/>
    </source>
</evidence>
<keyword evidence="10" id="KW-1185">Reference proteome</keyword>
<dbReference type="OrthoDB" id="3442067at2"/>
<feature type="transmembrane region" description="Helical" evidence="7">
    <location>
        <begin position="901"/>
        <end position="923"/>
    </location>
</feature>
<keyword evidence="5 7" id="KW-0472">Membrane</keyword>
<proteinExistence type="predicted"/>
<organism evidence="9 10">
    <name type="scientific">Streptacidiphilus jiangxiensis</name>
    <dbReference type="NCBI Taxonomy" id="235985"/>
    <lineage>
        <taxon>Bacteria</taxon>
        <taxon>Bacillati</taxon>
        <taxon>Actinomycetota</taxon>
        <taxon>Actinomycetes</taxon>
        <taxon>Kitasatosporales</taxon>
        <taxon>Streptomycetaceae</taxon>
        <taxon>Streptacidiphilus</taxon>
    </lineage>
</organism>
<evidence type="ECO:0000259" key="8">
    <source>
        <dbReference type="Pfam" id="PF04932"/>
    </source>
</evidence>
<feature type="transmembrane region" description="Helical" evidence="7">
    <location>
        <begin position="962"/>
        <end position="982"/>
    </location>
</feature>
<evidence type="ECO:0000256" key="3">
    <source>
        <dbReference type="ARBA" id="ARBA00022692"/>
    </source>
</evidence>
<dbReference type="InterPro" id="IPR050833">
    <property type="entry name" value="Poly_Biosynth_Transport"/>
</dbReference>
<feature type="transmembrane region" description="Helical" evidence="7">
    <location>
        <begin position="88"/>
        <end position="106"/>
    </location>
</feature>
<feature type="transmembrane region" description="Helical" evidence="7">
    <location>
        <begin position="619"/>
        <end position="641"/>
    </location>
</feature>
<feature type="transmembrane region" description="Helical" evidence="7">
    <location>
        <begin position="721"/>
        <end position="738"/>
    </location>
</feature>
<feature type="domain" description="O-antigen ligase-related" evidence="8">
    <location>
        <begin position="218"/>
        <end position="363"/>
    </location>
</feature>
<feature type="transmembrane region" description="Helical" evidence="7">
    <location>
        <begin position="112"/>
        <end position="133"/>
    </location>
</feature>
<feature type="compositionally biased region" description="Pro residues" evidence="6">
    <location>
        <begin position="9"/>
        <end position="27"/>
    </location>
</feature>
<sequence length="1021" mass="104205">MTTTLLPPRTDPGPRPELAPEPLPAGPPRRGTAERAAVVAAALAMVFQPILQPTGPGHTSPVDLFTLATLLFTGVWAATSGRRLGAPYVLPMALLIIGGGIAGLAGPLPGTSLLQLVQDLVLIAWTAALYNLGRRPHVLGTLTAAFAYSAIGWAALLDLASVAHISAIEGISEADGNRLLFTFGDPNYAAAYWVVAILVVYATCRPRRRAARLAGYTLLLWAFALSESNGGLLELVIAVVFVAAVRMWRRHGLVPAIAMVLVTAALLTTALNAVPLGTVQNWAAQSGQPLLVNSIGRSDNSTSQRSTLIAESMQLYFSDGVLGSGPRTTKQLLTDRQYPYAKEAHDDYLAALTERGPLGVIGIVMLVLAGFLRSSRVLRAPPGRGAFGTQVPRPAGLVAALLAMGVAGAYYQVLHFRFVWILLAFVAVLAAGPARELVAERAGGLGTLARIGRGPLRGGEAGLRTPGGPARFDPGPARGGEAGLFPPRTGAGDAGGPAGLDPGPVRGAEARPGAPGTGVGDPGGPGGLDPGPARGGEAGARPGSGVSRGSTTGAGLGAPGRVPLGAAPSPPAIRPSGPPQAAGGRGSRGSARPPAGTTQSPRGGTGTAGLGRRSMATNLAAQGAALLVVSVASLLVARLSGAAVLGEYTLLRVLPWLVGVVVSCGLPVASTYFLAARPDDRRLRPTLTLLGVASALLGTALWVAMTPLLQRALFSALPKTLIAFMGVTVATQLLTVWAKACCQGRADMRGANLVIVCEELLFLPAYAGALALGMRGIEAVAAGMVVGGLAATVTGLARLALTGFGRDWARPSRDVAGEVLRYGARGQLGNVLMLVNLRLDFVVLGAIAGPAVLGVYAVASKFAELMRLPAAALNYVLYPRFAREEPREAAADARHLLPRALLGTLLLTPVVAGAAVVALPVLYGRAFHGAVVPALILLIGLAVEGAAAVSSAYLCGAGRPGANSLGMGMGVVITVVLDVLLIPRHGAVGAAVASSAAYLVTTCMLTTISRAVARRADEKEE</sequence>
<dbReference type="InterPro" id="IPR007016">
    <property type="entry name" value="O-antigen_ligase-rel_domated"/>
</dbReference>
<dbReference type="EMBL" id="FOAZ01000009">
    <property type="protein sequence ID" value="SEL49755.1"/>
    <property type="molecule type" value="Genomic_DNA"/>
</dbReference>
<dbReference type="Pfam" id="PF13440">
    <property type="entry name" value="Polysacc_synt_3"/>
    <property type="match status" value="1"/>
</dbReference>
<evidence type="ECO:0000256" key="7">
    <source>
        <dbReference type="SAM" id="Phobius"/>
    </source>
</evidence>
<keyword evidence="3 7" id="KW-0812">Transmembrane</keyword>
<dbReference type="PANTHER" id="PTHR30250:SF11">
    <property type="entry name" value="O-ANTIGEN TRANSPORTER-RELATED"/>
    <property type="match status" value="1"/>
</dbReference>
<name>A0A1H7QQ68_STRJI</name>
<reference evidence="10" key="1">
    <citation type="submission" date="2016-10" db="EMBL/GenBank/DDBJ databases">
        <authorList>
            <person name="Varghese N."/>
        </authorList>
    </citation>
    <scope>NUCLEOTIDE SEQUENCE [LARGE SCALE GENOMIC DNA]</scope>
    <source>
        <strain evidence="10">DSM 45096 / BCRC 16803 / CGMCC 4.1857 / CIP 109030 / JCM 12277 / KCTC 19219 / NBRC 100920 / 33214</strain>
    </source>
</reference>
<feature type="transmembrane region" description="Helical" evidence="7">
    <location>
        <begin position="187"/>
        <end position="203"/>
    </location>
</feature>
<feature type="transmembrane region" description="Helical" evidence="7">
    <location>
        <begin position="841"/>
        <end position="859"/>
    </location>
</feature>
<feature type="region of interest" description="Disordered" evidence="6">
    <location>
        <begin position="1"/>
        <end position="31"/>
    </location>
</feature>
<feature type="transmembrane region" description="Helical" evidence="7">
    <location>
        <begin position="356"/>
        <end position="374"/>
    </location>
</feature>
<feature type="compositionally biased region" description="Pro residues" evidence="6">
    <location>
        <begin position="568"/>
        <end position="578"/>
    </location>
</feature>
<protein>
    <submittedName>
        <fullName evidence="9">Membrane protein involved in the export of O-antigen and teichoic acid</fullName>
    </submittedName>
</protein>
<feature type="region of interest" description="Disordered" evidence="6">
    <location>
        <begin position="455"/>
        <end position="611"/>
    </location>
</feature>
<evidence type="ECO:0000256" key="2">
    <source>
        <dbReference type="ARBA" id="ARBA00022475"/>
    </source>
</evidence>
<dbReference type="GO" id="GO:0005886">
    <property type="term" value="C:plasma membrane"/>
    <property type="evidence" value="ECO:0007669"/>
    <property type="project" value="UniProtKB-SubCell"/>
</dbReference>
<feature type="transmembrane region" description="Helical" evidence="7">
    <location>
        <begin position="653"/>
        <end position="675"/>
    </location>
</feature>
<evidence type="ECO:0000256" key="4">
    <source>
        <dbReference type="ARBA" id="ARBA00022989"/>
    </source>
</evidence>
<feature type="transmembrane region" description="Helical" evidence="7">
    <location>
        <begin position="687"/>
        <end position="709"/>
    </location>
</feature>
<evidence type="ECO:0000256" key="5">
    <source>
        <dbReference type="ARBA" id="ARBA00023136"/>
    </source>
</evidence>
<evidence type="ECO:0000313" key="9">
    <source>
        <dbReference type="EMBL" id="SEL49755.1"/>
    </source>
</evidence>
<dbReference type="Pfam" id="PF04932">
    <property type="entry name" value="Wzy_C"/>
    <property type="match status" value="1"/>
</dbReference>
<evidence type="ECO:0000256" key="6">
    <source>
        <dbReference type="SAM" id="MobiDB-lite"/>
    </source>
</evidence>
<dbReference type="STRING" id="235985.SAMN05414137_109140"/>
<dbReference type="AlphaFoldDB" id="A0A1H7QQ68"/>
<feature type="transmembrane region" description="Helical" evidence="7">
    <location>
        <begin position="935"/>
        <end position="955"/>
    </location>
</feature>
<feature type="transmembrane region" description="Helical" evidence="7">
    <location>
        <begin position="988"/>
        <end position="1013"/>
    </location>
</feature>
<dbReference type="eggNOG" id="COG2244">
    <property type="taxonomic scope" value="Bacteria"/>
</dbReference>
<evidence type="ECO:0000256" key="1">
    <source>
        <dbReference type="ARBA" id="ARBA00004651"/>
    </source>
</evidence>
<feature type="transmembrane region" description="Helical" evidence="7">
    <location>
        <begin position="253"/>
        <end position="274"/>
    </location>
</feature>
<gene>
    <name evidence="9" type="ORF">SAMN05414137_109140</name>
</gene>
<feature type="transmembrane region" description="Helical" evidence="7">
    <location>
        <begin position="419"/>
        <end position="438"/>
    </location>
</feature>
<comment type="subcellular location">
    <subcellularLocation>
        <location evidence="1">Cell membrane</location>
        <topology evidence="1">Multi-pass membrane protein</topology>
    </subcellularLocation>
</comment>
<feature type="transmembrane region" description="Helical" evidence="7">
    <location>
        <begin position="395"/>
        <end position="413"/>
    </location>
</feature>
<dbReference type="Proteomes" id="UP000183015">
    <property type="component" value="Unassembled WGS sequence"/>
</dbReference>
<accession>A0A1H7QQ68</accession>
<feature type="transmembrane region" description="Helical" evidence="7">
    <location>
        <begin position="779"/>
        <end position="801"/>
    </location>
</feature>
<keyword evidence="2" id="KW-1003">Cell membrane</keyword>
<keyword evidence="4 7" id="KW-1133">Transmembrane helix</keyword>
<dbReference type="PANTHER" id="PTHR30250">
    <property type="entry name" value="PST FAMILY PREDICTED COLANIC ACID TRANSPORTER"/>
    <property type="match status" value="1"/>
</dbReference>
<dbReference type="RefSeq" id="WP_143094426.1">
    <property type="nucleotide sequence ID" value="NZ_BBPN01000009.1"/>
</dbReference>